<keyword evidence="7 10" id="KW-0067">ATP-binding</keyword>
<comment type="catalytic activity">
    <reaction evidence="9">
        <text>L-seryl-[protein] + ATP = O-phospho-L-seryl-[protein] + ADP + H(+)</text>
        <dbReference type="Rhea" id="RHEA:17989"/>
        <dbReference type="Rhea" id="RHEA-COMP:9863"/>
        <dbReference type="Rhea" id="RHEA-COMP:11604"/>
        <dbReference type="ChEBI" id="CHEBI:15378"/>
        <dbReference type="ChEBI" id="CHEBI:29999"/>
        <dbReference type="ChEBI" id="CHEBI:30616"/>
        <dbReference type="ChEBI" id="CHEBI:83421"/>
        <dbReference type="ChEBI" id="CHEBI:456216"/>
        <dbReference type="EC" id="2.7.11.1"/>
    </reaction>
</comment>
<accession>C1EGF7</accession>
<keyword evidence="3" id="KW-0723">Serine/threonine-protein kinase</keyword>
<dbReference type="GO" id="GO:0005737">
    <property type="term" value="C:cytoplasm"/>
    <property type="evidence" value="ECO:0007669"/>
    <property type="project" value="TreeGrafter"/>
</dbReference>
<evidence type="ECO:0000256" key="10">
    <source>
        <dbReference type="PROSITE-ProRule" id="PRU10141"/>
    </source>
</evidence>
<dbReference type="GO" id="GO:0005524">
    <property type="term" value="F:ATP binding"/>
    <property type="evidence" value="ECO:0007669"/>
    <property type="project" value="UniProtKB-UniRule"/>
</dbReference>
<feature type="compositionally biased region" description="Basic and acidic residues" evidence="11">
    <location>
        <begin position="680"/>
        <end position="689"/>
    </location>
</feature>
<feature type="compositionally biased region" description="Pro residues" evidence="11">
    <location>
        <begin position="583"/>
        <end position="618"/>
    </location>
</feature>
<dbReference type="PROSITE" id="PS50011">
    <property type="entry name" value="PROTEIN_KINASE_DOM"/>
    <property type="match status" value="1"/>
</dbReference>
<dbReference type="SUPFAM" id="SSF56112">
    <property type="entry name" value="Protein kinase-like (PK-like)"/>
    <property type="match status" value="1"/>
</dbReference>
<evidence type="ECO:0000256" key="7">
    <source>
        <dbReference type="ARBA" id="ARBA00022840"/>
    </source>
</evidence>
<dbReference type="InParanoid" id="C1EGF7"/>
<dbReference type="RefSeq" id="XP_002505757.1">
    <property type="nucleotide sequence ID" value="XM_002505711.1"/>
</dbReference>
<protein>
    <recommendedName>
        <fullName evidence="2">non-specific serine/threonine protein kinase</fullName>
        <ecNumber evidence="2">2.7.11.1</ecNumber>
    </recommendedName>
</protein>
<feature type="compositionally biased region" description="Low complexity" evidence="11">
    <location>
        <begin position="419"/>
        <end position="430"/>
    </location>
</feature>
<feature type="binding site" evidence="10">
    <location>
        <position position="40"/>
    </location>
    <ligand>
        <name>ATP</name>
        <dbReference type="ChEBI" id="CHEBI:30616"/>
    </ligand>
</feature>
<dbReference type="OMA" id="CEEYHAY"/>
<feature type="compositionally biased region" description="Basic and acidic residues" evidence="11">
    <location>
        <begin position="313"/>
        <end position="331"/>
    </location>
</feature>
<keyword evidence="14" id="KW-1185">Reference proteome</keyword>
<feature type="compositionally biased region" description="Basic and acidic residues" evidence="11">
    <location>
        <begin position="539"/>
        <end position="551"/>
    </location>
</feature>
<comment type="catalytic activity">
    <reaction evidence="8">
        <text>L-threonyl-[protein] + ATP = O-phospho-L-threonyl-[protein] + ADP + H(+)</text>
        <dbReference type="Rhea" id="RHEA:46608"/>
        <dbReference type="Rhea" id="RHEA-COMP:11060"/>
        <dbReference type="Rhea" id="RHEA-COMP:11605"/>
        <dbReference type="ChEBI" id="CHEBI:15378"/>
        <dbReference type="ChEBI" id="CHEBI:30013"/>
        <dbReference type="ChEBI" id="CHEBI:30616"/>
        <dbReference type="ChEBI" id="CHEBI:61977"/>
        <dbReference type="ChEBI" id="CHEBI:456216"/>
        <dbReference type="EC" id="2.7.11.1"/>
    </reaction>
</comment>
<dbReference type="EC" id="2.7.11.1" evidence="2"/>
<name>C1EGF7_MICCC</name>
<dbReference type="PROSITE" id="PS00107">
    <property type="entry name" value="PROTEIN_KINASE_ATP"/>
    <property type="match status" value="1"/>
</dbReference>
<evidence type="ECO:0000256" key="1">
    <source>
        <dbReference type="ARBA" id="ARBA00008874"/>
    </source>
</evidence>
<evidence type="ECO:0000313" key="13">
    <source>
        <dbReference type="EMBL" id="ACO67015.1"/>
    </source>
</evidence>
<evidence type="ECO:0000256" key="8">
    <source>
        <dbReference type="ARBA" id="ARBA00047899"/>
    </source>
</evidence>
<dbReference type="Gene3D" id="1.10.510.10">
    <property type="entry name" value="Transferase(Phosphotransferase) domain 1"/>
    <property type="match status" value="1"/>
</dbReference>
<feature type="compositionally biased region" description="Low complexity" evidence="11">
    <location>
        <begin position="332"/>
        <end position="346"/>
    </location>
</feature>
<dbReference type="InterPro" id="IPR000719">
    <property type="entry name" value="Prot_kinase_dom"/>
</dbReference>
<evidence type="ECO:0000259" key="12">
    <source>
        <dbReference type="PROSITE" id="PS50011"/>
    </source>
</evidence>
<sequence>MEPAGRPEDLFELLEQLGKGSYGAVYKARHRPSGTIVAVKVIPLSGEDEEGLEDIRREIAVLRECVHPNVVRYFGSFTGTEYLWIVMEHCGGGSVRDILSASNRPLREAQIAYLCGETLKGLVYLHSIFKVHRDIKCSNILLTESGGVKLADFGVAAQLTRTMSKRNTFIGTPHWMAPEVIQESRYDGKVDVWALGISAIEMAEVQPPRHNVHPMRVIFMITREPSPRLDESPFVDKSGERTEWSPAFHDFVAQCLRKETSRRPTATELLPHRFLQSSAGSGAGLVPMIVAAKRWKSKEEEDGEGGGGGGGGEEAREGEEKRREEEKRRAAEAGASGAKPAASSSAPVRSTDLSSRTDQGSTMSTDTGSVIVKDIAASSAPVGGETNGPATTNGPAGPPGRPGHARKHSSATIRFDPSMAAAAMAAAEAALDSMSPPQSPAGTQTKHPPLPAPEVFVSLEDDDEKKKNGNRTDDDGGDGAVVGSIPGDGDDDGAWASPRVSDAGTVVIAPSPRGSDGSAADRTSQSSGKIDGNFPDFPDESHEPASRRDSEYFESVESFDVNATMIERGDDGEDEPATGTREQPPPSPPPPPPPARPAPSSPPSHRPAGPSPRSPPPEPARESTTVLPGGAESESGLDPTLLMRMFVGRELTAEEEAGARDGGGIPTTAYAPPAPPDEPEPSRRSEPEPSRPAPEPPEPPEPQPAPEERRGSDPMAGRSFFAENPDIRRLLPDGTIDVAGLLKAYAGIEIVERRPEDVTYDERSSPWHPANAMRFALQNFLVDHETGEPLNPNADHSLSLDGYLRCALRADEPPSLPTSETELREECEEYHAYLDELANEESMKIFMDPTLDSESEANESDDDEWSARYEVRAVPGGGWATEEALEWRARDLARRHRELMRDGVIEPELRESDLDIRGYEPTIAQICAANANDEPLVSPDNIPLDHLMEEDPMALAVAYCDAAHLPRDVARSMLDDRSGACERLVRCLAWKTGRGGGASALRFDRRACRRLRRALVWYLGTLEEEAEGGEGG</sequence>
<feature type="region of interest" description="Disordered" evidence="11">
    <location>
        <begin position="295"/>
        <end position="720"/>
    </location>
</feature>
<evidence type="ECO:0000256" key="5">
    <source>
        <dbReference type="ARBA" id="ARBA00022741"/>
    </source>
</evidence>
<evidence type="ECO:0000256" key="4">
    <source>
        <dbReference type="ARBA" id="ARBA00022679"/>
    </source>
</evidence>
<dbReference type="eggNOG" id="KOG0576">
    <property type="taxonomic scope" value="Eukaryota"/>
</dbReference>
<dbReference type="InterPro" id="IPR011009">
    <property type="entry name" value="Kinase-like_dom_sf"/>
</dbReference>
<evidence type="ECO:0000256" key="2">
    <source>
        <dbReference type="ARBA" id="ARBA00012513"/>
    </source>
</evidence>
<dbReference type="PANTHER" id="PTHR48012">
    <property type="entry name" value="STERILE20-LIKE KINASE, ISOFORM B-RELATED"/>
    <property type="match status" value="1"/>
</dbReference>
<reference evidence="13 14" key="1">
    <citation type="journal article" date="2009" name="Science">
        <title>Green evolution and dynamic adaptations revealed by genomes of the marine picoeukaryotes Micromonas.</title>
        <authorList>
            <person name="Worden A.Z."/>
            <person name="Lee J.H."/>
            <person name="Mock T."/>
            <person name="Rouze P."/>
            <person name="Simmons M.P."/>
            <person name="Aerts A.L."/>
            <person name="Allen A.E."/>
            <person name="Cuvelier M.L."/>
            <person name="Derelle E."/>
            <person name="Everett M.V."/>
            <person name="Foulon E."/>
            <person name="Grimwood J."/>
            <person name="Gundlach H."/>
            <person name="Henrissat B."/>
            <person name="Napoli C."/>
            <person name="McDonald S.M."/>
            <person name="Parker M.S."/>
            <person name="Rombauts S."/>
            <person name="Salamov A."/>
            <person name="Von Dassow P."/>
            <person name="Badger J.H."/>
            <person name="Coutinho P.M."/>
            <person name="Demir E."/>
            <person name="Dubchak I."/>
            <person name="Gentemann C."/>
            <person name="Eikrem W."/>
            <person name="Gready J.E."/>
            <person name="John U."/>
            <person name="Lanier W."/>
            <person name="Lindquist E.A."/>
            <person name="Lucas S."/>
            <person name="Mayer K.F."/>
            <person name="Moreau H."/>
            <person name="Not F."/>
            <person name="Otillar R."/>
            <person name="Panaud O."/>
            <person name="Pangilinan J."/>
            <person name="Paulsen I."/>
            <person name="Piegu B."/>
            <person name="Poliakov A."/>
            <person name="Robbens S."/>
            <person name="Schmutz J."/>
            <person name="Toulza E."/>
            <person name="Wyss T."/>
            <person name="Zelensky A."/>
            <person name="Zhou K."/>
            <person name="Armbrust E.V."/>
            <person name="Bhattacharya D."/>
            <person name="Goodenough U.W."/>
            <person name="Van de Peer Y."/>
            <person name="Grigoriev I.V."/>
        </authorList>
    </citation>
    <scope>NUCLEOTIDE SEQUENCE [LARGE SCALE GENOMIC DNA]</scope>
    <source>
        <strain evidence="14">RCC299 / NOUM17</strain>
    </source>
</reference>
<dbReference type="SMART" id="SM00220">
    <property type="entry name" value="S_TKc"/>
    <property type="match status" value="1"/>
</dbReference>
<feature type="compositionally biased region" description="Basic and acidic residues" evidence="11">
    <location>
        <begin position="464"/>
        <end position="474"/>
    </location>
</feature>
<evidence type="ECO:0000256" key="11">
    <source>
        <dbReference type="SAM" id="MobiDB-lite"/>
    </source>
</evidence>
<dbReference type="PANTHER" id="PTHR48012:SF10">
    <property type="entry name" value="FI20177P1"/>
    <property type="match status" value="1"/>
</dbReference>
<dbReference type="InterPro" id="IPR017441">
    <property type="entry name" value="Protein_kinase_ATP_BS"/>
</dbReference>
<dbReference type="KEGG" id="mis:MICPUN_63627"/>
<dbReference type="InterPro" id="IPR050629">
    <property type="entry name" value="STE20/SPS1-PAK"/>
</dbReference>
<dbReference type="OrthoDB" id="248923at2759"/>
<feature type="compositionally biased region" description="Polar residues" evidence="11">
    <location>
        <begin position="347"/>
        <end position="368"/>
    </location>
</feature>
<keyword evidence="6" id="KW-0418">Kinase</keyword>
<dbReference type="Proteomes" id="UP000002009">
    <property type="component" value="Chromosome 13"/>
</dbReference>
<feature type="compositionally biased region" description="Pro residues" evidence="11">
    <location>
        <begin position="690"/>
        <end position="705"/>
    </location>
</feature>
<keyword evidence="5 10" id="KW-0547">Nucleotide-binding</keyword>
<dbReference type="FunFam" id="3.30.200.20:FF:000042">
    <property type="entry name" value="Aurora kinase A"/>
    <property type="match status" value="1"/>
</dbReference>
<evidence type="ECO:0000256" key="9">
    <source>
        <dbReference type="ARBA" id="ARBA00048679"/>
    </source>
</evidence>
<dbReference type="GeneID" id="8248441"/>
<feature type="domain" description="Protein kinase" evidence="12">
    <location>
        <begin position="11"/>
        <end position="275"/>
    </location>
</feature>
<evidence type="ECO:0000256" key="3">
    <source>
        <dbReference type="ARBA" id="ARBA00022527"/>
    </source>
</evidence>
<dbReference type="EMBL" id="CP001331">
    <property type="protein sequence ID" value="ACO67015.1"/>
    <property type="molecule type" value="Genomic_DNA"/>
</dbReference>
<comment type="similarity">
    <text evidence="1">Belongs to the protein kinase superfamily. STE Ser/Thr protein kinase family. STE20 subfamily.</text>
</comment>
<evidence type="ECO:0000256" key="6">
    <source>
        <dbReference type="ARBA" id="ARBA00022777"/>
    </source>
</evidence>
<organism evidence="13 14">
    <name type="scientific">Micromonas commoda (strain RCC299 / NOUM17 / CCMP2709)</name>
    <name type="common">Picoplanktonic green alga</name>
    <dbReference type="NCBI Taxonomy" id="296587"/>
    <lineage>
        <taxon>Eukaryota</taxon>
        <taxon>Viridiplantae</taxon>
        <taxon>Chlorophyta</taxon>
        <taxon>Mamiellophyceae</taxon>
        <taxon>Mamiellales</taxon>
        <taxon>Mamiellaceae</taxon>
        <taxon>Micromonas</taxon>
    </lineage>
</organism>
<gene>
    <name evidence="13" type="ORF">MICPUN_63627</name>
</gene>
<dbReference type="FunFam" id="1.10.510.10:FF:000207">
    <property type="entry name" value="serine/threonine-protein kinase dst1 isoform X1"/>
    <property type="match status" value="1"/>
</dbReference>
<keyword evidence="4" id="KW-0808">Transferase</keyword>
<evidence type="ECO:0000313" key="14">
    <source>
        <dbReference type="Proteomes" id="UP000002009"/>
    </source>
</evidence>
<dbReference type="AlphaFoldDB" id="C1EGF7"/>
<dbReference type="GO" id="GO:0004674">
    <property type="term" value="F:protein serine/threonine kinase activity"/>
    <property type="evidence" value="ECO:0007669"/>
    <property type="project" value="UniProtKB-KW"/>
</dbReference>
<proteinExistence type="inferred from homology"/>
<dbReference type="Pfam" id="PF00069">
    <property type="entry name" value="Pkinase"/>
    <property type="match status" value="1"/>
</dbReference>